<dbReference type="InterPro" id="IPR001920">
    <property type="entry name" value="Asp/Glu_race"/>
</dbReference>
<dbReference type="Pfam" id="PF01177">
    <property type="entry name" value="Asp_Glu_race"/>
    <property type="match status" value="1"/>
</dbReference>
<dbReference type="SUPFAM" id="SSF53681">
    <property type="entry name" value="Aspartate/glutamate racemase"/>
    <property type="match status" value="2"/>
</dbReference>
<dbReference type="Gene3D" id="3.40.50.1860">
    <property type="match status" value="2"/>
</dbReference>
<dbReference type="RefSeq" id="WP_174140029.1">
    <property type="nucleotide sequence ID" value="NZ_JABUFE010000022.1"/>
</dbReference>
<dbReference type="EMBL" id="JABUFE010000022">
    <property type="protein sequence ID" value="NSX56877.1"/>
    <property type="molecule type" value="Genomic_DNA"/>
</dbReference>
<evidence type="ECO:0000313" key="2">
    <source>
        <dbReference type="Proteomes" id="UP000777935"/>
    </source>
</evidence>
<keyword evidence="2" id="KW-1185">Reference proteome</keyword>
<proteinExistence type="predicted"/>
<name>A0ABX2IVD3_9RHOB</name>
<reference evidence="1 2" key="1">
    <citation type="submission" date="2020-06" db="EMBL/GenBank/DDBJ databases">
        <title>Sulfitobacter algicola sp. nov., isolated from green algae.</title>
        <authorList>
            <person name="Wang C."/>
        </authorList>
    </citation>
    <scope>NUCLEOTIDE SEQUENCE [LARGE SCALE GENOMIC DNA]</scope>
    <source>
        <strain evidence="1 2">1151</strain>
    </source>
</reference>
<accession>A0ABX2IVD3</accession>
<comment type="caution">
    <text evidence="1">The sequence shown here is derived from an EMBL/GenBank/DDBJ whole genome shotgun (WGS) entry which is preliminary data.</text>
</comment>
<dbReference type="InterPro" id="IPR015942">
    <property type="entry name" value="Asp/Glu/hydantoin_racemase"/>
</dbReference>
<protein>
    <submittedName>
        <fullName evidence="1">Aspartate/glutamate racemase family protein</fullName>
    </submittedName>
</protein>
<gene>
    <name evidence="1" type="ORF">HRQ87_19015</name>
</gene>
<sequence>MHIGLIGGIGPAATTYYYQLLLEEMGEQNLTISHASLKSLSGNVMAGNRDAQAAIFANHVDILKGAGADFAAVTSVAGHFCIEELAARSSLPLVSVLDSLKTYFSENSLKRIGILGNRVAMQSHLFGMIDTVNFVTPEAETLDKVGEAYMQMAKRGRCEDHERQLFIKAGQDMVDHSGADAVLLGGTDLFLAFDGGKASYPVVDAARVHVAELIKADRGPF</sequence>
<organism evidence="1 2">
    <name type="scientific">Parasulfitobacter algicola</name>
    <dbReference type="NCBI Taxonomy" id="2614809"/>
    <lineage>
        <taxon>Bacteria</taxon>
        <taxon>Pseudomonadati</taxon>
        <taxon>Pseudomonadota</taxon>
        <taxon>Alphaproteobacteria</taxon>
        <taxon>Rhodobacterales</taxon>
        <taxon>Roseobacteraceae</taxon>
        <taxon>Parasulfitobacter</taxon>
    </lineage>
</organism>
<evidence type="ECO:0000313" key="1">
    <source>
        <dbReference type="EMBL" id="NSX56877.1"/>
    </source>
</evidence>
<dbReference type="Proteomes" id="UP000777935">
    <property type="component" value="Unassembled WGS sequence"/>
</dbReference>